<proteinExistence type="predicted"/>
<sequence>MAAVAVIATGLLAGPAPASAAVSVAAPASAAVSVAAPAFVSAACGVQRVGDHWNCVTPGAYCPAAAHGKYGYDKYKGRKYRCVRYSNGKWRWKRA</sequence>
<dbReference type="Proteomes" id="UP001551675">
    <property type="component" value="Unassembled WGS sequence"/>
</dbReference>
<evidence type="ECO:0000313" key="3">
    <source>
        <dbReference type="Proteomes" id="UP001551675"/>
    </source>
</evidence>
<keyword evidence="3" id="KW-1185">Reference proteome</keyword>
<evidence type="ECO:0000256" key="1">
    <source>
        <dbReference type="SAM" id="SignalP"/>
    </source>
</evidence>
<protein>
    <submittedName>
        <fullName evidence="2">Uncharacterized protein</fullName>
    </submittedName>
</protein>
<keyword evidence="1" id="KW-0732">Signal</keyword>
<feature type="chain" id="PRO_5045611334" evidence="1">
    <location>
        <begin position="21"/>
        <end position="95"/>
    </location>
</feature>
<organism evidence="2 3">
    <name type="scientific">Microtetraspora glauca</name>
    <dbReference type="NCBI Taxonomy" id="1996"/>
    <lineage>
        <taxon>Bacteria</taxon>
        <taxon>Bacillati</taxon>
        <taxon>Actinomycetota</taxon>
        <taxon>Actinomycetes</taxon>
        <taxon>Streptosporangiales</taxon>
        <taxon>Streptosporangiaceae</taxon>
        <taxon>Microtetraspora</taxon>
    </lineage>
</organism>
<name>A0ABV3GIK0_MICGL</name>
<accession>A0ABV3GIK0</accession>
<dbReference type="EMBL" id="JBFALK010000012">
    <property type="protein sequence ID" value="MEV0971399.1"/>
    <property type="molecule type" value="Genomic_DNA"/>
</dbReference>
<reference evidence="2 3" key="1">
    <citation type="submission" date="2024-06" db="EMBL/GenBank/DDBJ databases">
        <title>The Natural Products Discovery Center: Release of the First 8490 Sequenced Strains for Exploring Actinobacteria Biosynthetic Diversity.</title>
        <authorList>
            <person name="Kalkreuter E."/>
            <person name="Kautsar S.A."/>
            <person name="Yang D."/>
            <person name="Bader C.D."/>
            <person name="Teijaro C.N."/>
            <person name="Fluegel L."/>
            <person name="Davis C.M."/>
            <person name="Simpson J.R."/>
            <person name="Lauterbach L."/>
            <person name="Steele A.D."/>
            <person name="Gui C."/>
            <person name="Meng S."/>
            <person name="Li G."/>
            <person name="Viehrig K."/>
            <person name="Ye F."/>
            <person name="Su P."/>
            <person name="Kiefer A.F."/>
            <person name="Nichols A."/>
            <person name="Cepeda A.J."/>
            <person name="Yan W."/>
            <person name="Fan B."/>
            <person name="Jiang Y."/>
            <person name="Adhikari A."/>
            <person name="Zheng C.-J."/>
            <person name="Schuster L."/>
            <person name="Cowan T.M."/>
            <person name="Smanski M.J."/>
            <person name="Chevrette M.G."/>
            <person name="De Carvalho L.P.S."/>
            <person name="Shen B."/>
        </authorList>
    </citation>
    <scope>NUCLEOTIDE SEQUENCE [LARGE SCALE GENOMIC DNA]</scope>
    <source>
        <strain evidence="2 3">NPDC050100</strain>
    </source>
</reference>
<feature type="signal peptide" evidence="1">
    <location>
        <begin position="1"/>
        <end position="20"/>
    </location>
</feature>
<dbReference type="RefSeq" id="WP_358135670.1">
    <property type="nucleotide sequence ID" value="NZ_JBFALK010000012.1"/>
</dbReference>
<gene>
    <name evidence="2" type="ORF">AB0I59_22485</name>
</gene>
<evidence type="ECO:0000313" key="2">
    <source>
        <dbReference type="EMBL" id="MEV0971399.1"/>
    </source>
</evidence>
<comment type="caution">
    <text evidence="2">The sequence shown here is derived from an EMBL/GenBank/DDBJ whole genome shotgun (WGS) entry which is preliminary data.</text>
</comment>